<accession>A0A5S4EQB6</accession>
<comment type="caution">
    <text evidence="1">The sequence shown here is derived from an EMBL/GenBank/DDBJ whole genome shotgun (WGS) entry which is preliminary data.</text>
</comment>
<name>A0A5S4EQB6_9PROT</name>
<keyword evidence="2" id="KW-1185">Reference proteome</keyword>
<reference evidence="1 2" key="1">
    <citation type="submission" date="2019-04" db="EMBL/GenBank/DDBJ databases">
        <title>A novel phosphate-accumulating bacterium identified in bioreactor for phosphate removal from wastewater.</title>
        <authorList>
            <person name="Kotlyarov R.Y."/>
            <person name="Beletsky A.V."/>
            <person name="Kallistova A.Y."/>
            <person name="Dorofeev A.G."/>
            <person name="Nikolaev Y.Y."/>
            <person name="Pimenov N.V."/>
            <person name="Ravin N.V."/>
            <person name="Mardanov A.V."/>
        </authorList>
    </citation>
    <scope>NUCLEOTIDE SEQUENCE [LARGE SCALE GENOMIC DNA]</scope>
    <source>
        <strain evidence="1 2">Bin19</strain>
    </source>
</reference>
<gene>
    <name evidence="1" type="ORF">ACCUM_2848</name>
</gene>
<dbReference type="Proteomes" id="UP000306324">
    <property type="component" value="Unassembled WGS sequence"/>
</dbReference>
<dbReference type="EMBL" id="SWAD01000020">
    <property type="protein sequence ID" value="TMQ77647.1"/>
    <property type="molecule type" value="Genomic_DNA"/>
</dbReference>
<organism evidence="1 2">
    <name type="scientific">Candidatus Accumulibacter phosphatis</name>
    <dbReference type="NCBI Taxonomy" id="327160"/>
    <lineage>
        <taxon>Bacteria</taxon>
        <taxon>Pseudomonadati</taxon>
        <taxon>Pseudomonadota</taxon>
        <taxon>Betaproteobacteria</taxon>
        <taxon>Candidatus Accumulibacter</taxon>
    </lineage>
</organism>
<sequence length="187" mass="20688">MRYAQGEVYSLPLPHSVDHVEALGKHALVVGSDGKDLHFTSVRLARLPVTVDLYTQKNSAQGETRSHGFFYQPESEFDGLLGLPIIGGGDAAADQLRRESAGVLFLRNHALSLGDLGRLDARPAGKERNDGCRASCVDWYGNSRPLFLRGRIFALMGYEIVEGKLDQQRIVETRRIDFSPAPLLINR</sequence>
<evidence type="ECO:0000313" key="1">
    <source>
        <dbReference type="EMBL" id="TMQ77647.1"/>
    </source>
</evidence>
<evidence type="ECO:0000313" key="2">
    <source>
        <dbReference type="Proteomes" id="UP000306324"/>
    </source>
</evidence>
<dbReference type="RefSeq" id="WP_046535013.1">
    <property type="nucleotide sequence ID" value="NZ_SWAD01000020.1"/>
</dbReference>
<dbReference type="AlphaFoldDB" id="A0A5S4EQB6"/>
<protein>
    <submittedName>
        <fullName evidence="1">Uncharacterized protein</fullName>
    </submittedName>
</protein>
<proteinExistence type="predicted"/>